<evidence type="ECO:0000256" key="9">
    <source>
        <dbReference type="ARBA" id="ARBA00022989"/>
    </source>
</evidence>
<dbReference type="GO" id="GO:0005262">
    <property type="term" value="F:calcium channel activity"/>
    <property type="evidence" value="ECO:0007669"/>
    <property type="project" value="UniProtKB-UniRule"/>
</dbReference>
<evidence type="ECO:0000256" key="5">
    <source>
        <dbReference type="ARBA" id="ARBA00022673"/>
    </source>
</evidence>
<organism evidence="18 20">
    <name type="scientific">Bursaphelenchus xylophilus</name>
    <name type="common">Pinewood nematode worm</name>
    <name type="synonym">Aphelenchoides xylophilus</name>
    <dbReference type="NCBI Taxonomy" id="6326"/>
    <lineage>
        <taxon>Eukaryota</taxon>
        <taxon>Metazoa</taxon>
        <taxon>Ecdysozoa</taxon>
        <taxon>Nematoda</taxon>
        <taxon>Chromadorea</taxon>
        <taxon>Rhabditida</taxon>
        <taxon>Tylenchina</taxon>
        <taxon>Tylenchomorpha</taxon>
        <taxon>Aphelenchoidea</taxon>
        <taxon>Aphelenchoididae</taxon>
        <taxon>Bursaphelenchus</taxon>
    </lineage>
</organism>
<comment type="function">
    <text evidence="15">Mitochondrial inner membrane calcium uniporter that mediates calcium uptake into mitochondria. Mitochondrial calcium homeostasis plays key roles in cellular physiology and regulates cell bioenergetics, cytoplasmic calcium signals and activation of cell death pathways.</text>
</comment>
<dbReference type="WBParaSite" id="BXY_1727100.1">
    <property type="protein sequence ID" value="BXY_1727100.1"/>
    <property type="gene ID" value="BXY_1727100"/>
</dbReference>
<evidence type="ECO:0000256" key="15">
    <source>
        <dbReference type="RuleBase" id="RU367035"/>
    </source>
</evidence>
<dbReference type="PANTHER" id="PTHR13462">
    <property type="entry name" value="CALCIUM UNIPORTER PROTEIN, MITOCHONDRIAL"/>
    <property type="match status" value="1"/>
</dbReference>
<evidence type="ECO:0000256" key="13">
    <source>
        <dbReference type="ARBA" id="ARBA00023303"/>
    </source>
</evidence>
<keyword evidence="7 15" id="KW-0999">Mitochondrion inner membrane</keyword>
<evidence type="ECO:0000256" key="10">
    <source>
        <dbReference type="ARBA" id="ARBA00023065"/>
    </source>
</evidence>
<evidence type="ECO:0000256" key="8">
    <source>
        <dbReference type="ARBA" id="ARBA00022837"/>
    </source>
</evidence>
<evidence type="ECO:0000256" key="2">
    <source>
        <dbReference type="ARBA" id="ARBA00005653"/>
    </source>
</evidence>
<evidence type="ECO:0000256" key="1">
    <source>
        <dbReference type="ARBA" id="ARBA00004448"/>
    </source>
</evidence>
<keyword evidence="4 15" id="KW-0109">Calcium transport</keyword>
<keyword evidence="13 15" id="KW-0407">Ion channel</keyword>
<reference evidence="20" key="1">
    <citation type="submission" date="2016-11" db="UniProtKB">
        <authorList>
            <consortium name="WormBaseParasite"/>
        </authorList>
    </citation>
    <scope>IDENTIFICATION</scope>
</reference>
<comment type="similarity">
    <text evidence="2 15">Belongs to the MCU (TC 1.A.77) family.</text>
</comment>
<comment type="catalytic activity">
    <reaction evidence="14">
        <text>Ca(2+)(in) = Ca(2+)(out)</text>
        <dbReference type="Rhea" id="RHEA:29671"/>
        <dbReference type="ChEBI" id="CHEBI:29108"/>
    </reaction>
</comment>
<dbReference type="Pfam" id="PF04678">
    <property type="entry name" value="MCU"/>
    <property type="match status" value="1"/>
</dbReference>
<evidence type="ECO:0000256" key="3">
    <source>
        <dbReference type="ARBA" id="ARBA00022448"/>
    </source>
</evidence>
<keyword evidence="8 15" id="KW-0106">Calcium</keyword>
<dbReference type="SMR" id="A0A1I7SW41"/>
<accession>A0A1I7SW41</accession>
<keyword evidence="10 15" id="KW-0406">Ion transport</keyword>
<reference evidence="17" key="2">
    <citation type="submission" date="2020-09" db="EMBL/GenBank/DDBJ databases">
        <authorList>
            <person name="Kikuchi T."/>
        </authorList>
    </citation>
    <scope>NUCLEOTIDE SEQUENCE</scope>
    <source>
        <strain evidence="17">Ka4C1</strain>
    </source>
</reference>
<dbReference type="EMBL" id="CAJFDI010000002">
    <property type="protein sequence ID" value="CAD5216115.1"/>
    <property type="molecule type" value="Genomic_DNA"/>
</dbReference>
<dbReference type="Proteomes" id="UP000095284">
    <property type="component" value="Unplaced"/>
</dbReference>
<dbReference type="InterPro" id="IPR039055">
    <property type="entry name" value="MCU_fam"/>
</dbReference>
<name>A0A1I7SW41_BURXY</name>
<protein>
    <recommendedName>
        <fullName evidence="15">Calcium uniporter protein</fullName>
    </recommendedName>
</protein>
<keyword evidence="12" id="KW-0472">Membrane</keyword>
<evidence type="ECO:0000313" key="19">
    <source>
        <dbReference type="Proteomes" id="UP000659654"/>
    </source>
</evidence>
<dbReference type="InterPro" id="IPR006769">
    <property type="entry name" value="MCU_C"/>
</dbReference>
<dbReference type="GO" id="GO:0036444">
    <property type="term" value="P:calcium import into the mitochondrion"/>
    <property type="evidence" value="ECO:0007669"/>
    <property type="project" value="TreeGrafter"/>
</dbReference>
<evidence type="ECO:0000313" key="17">
    <source>
        <dbReference type="EMBL" id="CAD5216115.1"/>
    </source>
</evidence>
<dbReference type="GO" id="GO:0051560">
    <property type="term" value="P:mitochondrial calcium ion homeostasis"/>
    <property type="evidence" value="ECO:0007669"/>
    <property type="project" value="UniProtKB-UniRule"/>
</dbReference>
<keyword evidence="5 15" id="KW-0107">Calcium channel</keyword>
<evidence type="ECO:0000256" key="6">
    <source>
        <dbReference type="ARBA" id="ARBA00022692"/>
    </source>
</evidence>
<evidence type="ECO:0000313" key="18">
    <source>
        <dbReference type="Proteomes" id="UP000095284"/>
    </source>
</evidence>
<sequence>MKLDRPFVGLFLCHRLVRQPRLLCRNYSTRNSSIEDVPSTSANDLTQKLTSFRSDPEKIIKVKVRNGLPMLKVPLPSRAEKCLFILRPISDTVGSFCQKLRDEDKGIEIAAIYKMDGTRVSKSVPIESLMIFPIFRIRINDQIFDVETQSSATSSDMELLKSSDTLKGMDDVKATVAALYTVLNIDGFKLEREKKLMVALEEIQLKLEPLEKIRIQLEQECEHYSNQVLWGGLITMGIQTGIFARLTWIDYSWDIVEPCTYFATFSTVIATFGYYIYTKQSFEYDSAQQRVFTQQFHKRAKKAKFDIKEYNQLKSLEHEIKEDLRRLRDPLQQHLPAHRLASLELDAAKWRLSKQS</sequence>
<evidence type="ECO:0000256" key="12">
    <source>
        <dbReference type="ARBA" id="ARBA00023136"/>
    </source>
</evidence>
<dbReference type="Proteomes" id="UP000582659">
    <property type="component" value="Unassembled WGS sequence"/>
</dbReference>
<keyword evidence="19" id="KW-1185">Reference proteome</keyword>
<dbReference type="AlphaFoldDB" id="A0A1I7SW41"/>
<dbReference type="eggNOG" id="KOG2966">
    <property type="taxonomic scope" value="Eukaryota"/>
</dbReference>
<keyword evidence="9" id="KW-1133">Transmembrane helix</keyword>
<dbReference type="GO" id="GO:0015292">
    <property type="term" value="F:uniporter activity"/>
    <property type="evidence" value="ECO:0007669"/>
    <property type="project" value="UniProtKB-UniRule"/>
</dbReference>
<evidence type="ECO:0000256" key="14">
    <source>
        <dbReference type="ARBA" id="ARBA00036634"/>
    </source>
</evidence>
<dbReference type="Proteomes" id="UP000659654">
    <property type="component" value="Unassembled WGS sequence"/>
</dbReference>
<comment type="subcellular location">
    <subcellularLocation>
        <location evidence="1 15">Mitochondrion inner membrane</location>
        <topology evidence="1 15">Multi-pass membrane protein</topology>
    </subcellularLocation>
</comment>
<keyword evidence="6" id="KW-0812">Transmembrane</keyword>
<evidence type="ECO:0000256" key="7">
    <source>
        <dbReference type="ARBA" id="ARBA00022792"/>
    </source>
</evidence>
<comment type="domain">
    <text evidence="15">The selectivity filter, in which calcium ions are arranged in single file, is composed of two acidic rings separated by one helical turn along the central axis of the channel pore.</text>
</comment>
<keyword evidence="11 15" id="KW-0496">Mitochondrion</keyword>
<evidence type="ECO:0000256" key="11">
    <source>
        <dbReference type="ARBA" id="ARBA00023128"/>
    </source>
</evidence>
<evidence type="ECO:0000256" key="4">
    <source>
        <dbReference type="ARBA" id="ARBA00022568"/>
    </source>
</evidence>
<keyword evidence="3 15" id="KW-0813">Transport</keyword>
<proteinExistence type="inferred from homology"/>
<feature type="domain" description="Calcium uniporter protein C-terminal" evidence="16">
    <location>
        <begin position="103"/>
        <end position="313"/>
    </location>
</feature>
<dbReference type="EMBL" id="CAJFCV020000002">
    <property type="protein sequence ID" value="CAG9098774.1"/>
    <property type="molecule type" value="Genomic_DNA"/>
</dbReference>
<evidence type="ECO:0000313" key="20">
    <source>
        <dbReference type="WBParaSite" id="BXY_1727100.1"/>
    </source>
</evidence>
<dbReference type="OrthoDB" id="278338at2759"/>
<dbReference type="PANTHER" id="PTHR13462:SF10">
    <property type="entry name" value="CALCIUM UNIPORTER PROTEIN, MITOCHONDRIAL"/>
    <property type="match status" value="1"/>
</dbReference>
<gene>
    <name evidence="17" type="ORF">BXYJ_LOCUS4368</name>
</gene>
<evidence type="ECO:0000259" key="16">
    <source>
        <dbReference type="Pfam" id="PF04678"/>
    </source>
</evidence>
<dbReference type="GO" id="GO:1990246">
    <property type="term" value="C:uniplex complex"/>
    <property type="evidence" value="ECO:0007669"/>
    <property type="project" value="TreeGrafter"/>
</dbReference>